<feature type="domain" description="Fe2OG dioxygenase" evidence="8">
    <location>
        <begin position="547"/>
        <end position="644"/>
    </location>
</feature>
<name>A0A6G0XGM5_9STRA</name>
<feature type="coiled-coil region" evidence="7">
    <location>
        <begin position="355"/>
        <end position="400"/>
    </location>
</feature>
<dbReference type="GO" id="GO:0031543">
    <property type="term" value="F:peptidyl-proline dioxygenase activity"/>
    <property type="evidence" value="ECO:0007669"/>
    <property type="project" value="TreeGrafter"/>
</dbReference>
<evidence type="ECO:0000256" key="3">
    <source>
        <dbReference type="ARBA" id="ARBA00022896"/>
    </source>
</evidence>
<dbReference type="Pfam" id="PF13640">
    <property type="entry name" value="2OG-FeII_Oxy_3"/>
    <property type="match status" value="1"/>
</dbReference>
<dbReference type="AlphaFoldDB" id="A0A6G0XGM5"/>
<keyword evidence="7" id="KW-0175">Coiled coil</keyword>
<proteinExistence type="predicted"/>
<reference evidence="9 10" key="1">
    <citation type="submission" date="2019-07" db="EMBL/GenBank/DDBJ databases">
        <title>Genomics analysis of Aphanomyces spp. identifies a new class of oomycete effector associated with host adaptation.</title>
        <authorList>
            <person name="Gaulin E."/>
        </authorList>
    </citation>
    <scope>NUCLEOTIDE SEQUENCE [LARGE SCALE GENOMIC DNA]</scope>
    <source>
        <strain evidence="9 10">ATCC 201684</strain>
    </source>
</reference>
<dbReference type="GO" id="GO:0071456">
    <property type="term" value="P:cellular response to hypoxia"/>
    <property type="evidence" value="ECO:0007669"/>
    <property type="project" value="TreeGrafter"/>
</dbReference>
<dbReference type="Proteomes" id="UP000481153">
    <property type="component" value="Unassembled WGS sequence"/>
</dbReference>
<sequence length="676" mass="76944">MTTHLPQVGAHVFRQLDETLFPCTVIDIAYDGQLNPTTWTIQYVDDNNTECISDMNELIFDSSTQATSSFTDICAMITPFLTPWELVTRFNLVCKSYRAVAKSQGVWETIDLSQGMPSRIQAARYANLMVNQCVNHDILGCVPVKSIVLSLTLDSLDLTDHDLWSLLRQMPQLKSLSLVGCRLISFQLFPICQSLQANLCLDIIDLYLTSIQSCSLINLQNKYLHNIQVVPSGLVHFNVSHEIVQQYIVHSWKSHVVFIDKDCFLVDKMCPDSHISQLYDWPFAILPVFVLEAIPSLFIFKSYECSLRFLNGMPHLPTELLQCVADMKRAPTKATPPPKTEDALDAQARIVFASLQEWKTSLEKQVNELSDAVDKAKKEHEAARHEYNTAERKRRQVEKAANRAVLALSMGQSSVAPPRCNIVNKPGDLKLPLLPSGDEIVALAMELELNHFALLDHFLGEPMALALHEALVALHTYGPFEFERGVLAGGKTGRNLRYEMQSVRGDDVLWMDGTEENCPEVIVQSLRQLDRLVLERLAGHNDELRECALMRRKAMFTCYPGEGASYVKHCDNPNQNGRKLTAILYLNPTWKPEDGGELVIHHEHKRTVQPLLDRLLLFYSDARNPHEVLPTAEKRFAMTVWYLDWDEYMESQLFTEDDGRERAKIEREIEKFKTQN</sequence>
<dbReference type="SMART" id="SM00702">
    <property type="entry name" value="P4Hc"/>
    <property type="match status" value="1"/>
</dbReference>
<keyword evidence="10" id="KW-1185">Reference proteome</keyword>
<evidence type="ECO:0000256" key="7">
    <source>
        <dbReference type="SAM" id="Coils"/>
    </source>
</evidence>
<comment type="cofactor">
    <cofactor evidence="1">
        <name>L-ascorbate</name>
        <dbReference type="ChEBI" id="CHEBI:38290"/>
    </cofactor>
</comment>
<dbReference type="InterPro" id="IPR006620">
    <property type="entry name" value="Pro_4_hyd_alph"/>
</dbReference>
<keyword evidence="3" id="KW-0847">Vitamin C</keyword>
<evidence type="ECO:0000313" key="9">
    <source>
        <dbReference type="EMBL" id="KAF0739397.1"/>
    </source>
</evidence>
<dbReference type="VEuPathDB" id="FungiDB:AeMF1_016175"/>
<dbReference type="SUPFAM" id="SSF52047">
    <property type="entry name" value="RNI-like"/>
    <property type="match status" value="1"/>
</dbReference>
<accession>A0A6G0XGM5</accession>
<dbReference type="Gene3D" id="3.80.10.10">
    <property type="entry name" value="Ribonuclease Inhibitor"/>
    <property type="match status" value="1"/>
</dbReference>
<dbReference type="InterPro" id="IPR005123">
    <property type="entry name" value="Oxoglu/Fe-dep_dioxygenase_dom"/>
</dbReference>
<dbReference type="GO" id="GO:0008198">
    <property type="term" value="F:ferrous iron binding"/>
    <property type="evidence" value="ECO:0007669"/>
    <property type="project" value="TreeGrafter"/>
</dbReference>
<keyword evidence="4" id="KW-0223">Dioxygenase</keyword>
<evidence type="ECO:0000256" key="5">
    <source>
        <dbReference type="ARBA" id="ARBA00023002"/>
    </source>
</evidence>
<evidence type="ECO:0000259" key="8">
    <source>
        <dbReference type="PROSITE" id="PS51471"/>
    </source>
</evidence>
<dbReference type="InterPro" id="IPR051559">
    <property type="entry name" value="HIF_prolyl_hydroxylases"/>
</dbReference>
<dbReference type="InterPro" id="IPR044862">
    <property type="entry name" value="Pro_4_hyd_alph_FE2OG_OXY"/>
</dbReference>
<dbReference type="EMBL" id="VJMJ01000064">
    <property type="protein sequence ID" value="KAF0739397.1"/>
    <property type="molecule type" value="Genomic_DNA"/>
</dbReference>
<gene>
    <name evidence="9" type="ORF">Ae201684_004966</name>
</gene>
<dbReference type="Gene3D" id="2.60.120.620">
    <property type="entry name" value="q2cbj1_9rhob like domain"/>
    <property type="match status" value="1"/>
</dbReference>
<evidence type="ECO:0000256" key="2">
    <source>
        <dbReference type="ARBA" id="ARBA00022723"/>
    </source>
</evidence>
<dbReference type="InterPro" id="IPR032675">
    <property type="entry name" value="LRR_dom_sf"/>
</dbReference>
<evidence type="ECO:0000313" key="10">
    <source>
        <dbReference type="Proteomes" id="UP000481153"/>
    </source>
</evidence>
<dbReference type="PROSITE" id="PS51471">
    <property type="entry name" value="FE2OG_OXY"/>
    <property type="match status" value="1"/>
</dbReference>
<protein>
    <recommendedName>
        <fullName evidence="8">Fe2OG dioxygenase domain-containing protein</fullName>
    </recommendedName>
</protein>
<evidence type="ECO:0000256" key="4">
    <source>
        <dbReference type="ARBA" id="ARBA00022964"/>
    </source>
</evidence>
<organism evidence="9 10">
    <name type="scientific">Aphanomyces euteiches</name>
    <dbReference type="NCBI Taxonomy" id="100861"/>
    <lineage>
        <taxon>Eukaryota</taxon>
        <taxon>Sar</taxon>
        <taxon>Stramenopiles</taxon>
        <taxon>Oomycota</taxon>
        <taxon>Saprolegniomycetes</taxon>
        <taxon>Saprolegniales</taxon>
        <taxon>Verrucalvaceae</taxon>
        <taxon>Aphanomyces</taxon>
    </lineage>
</organism>
<dbReference type="PANTHER" id="PTHR12907:SF26">
    <property type="entry name" value="HIF PROLYL HYDROXYLASE, ISOFORM C"/>
    <property type="match status" value="1"/>
</dbReference>
<keyword evidence="6" id="KW-0408">Iron</keyword>
<evidence type="ECO:0000256" key="1">
    <source>
        <dbReference type="ARBA" id="ARBA00001961"/>
    </source>
</evidence>
<dbReference type="PANTHER" id="PTHR12907">
    <property type="entry name" value="EGL NINE HOMOLOG-RELATED"/>
    <property type="match status" value="1"/>
</dbReference>
<keyword evidence="5" id="KW-0560">Oxidoreductase</keyword>
<keyword evidence="2" id="KW-0479">Metal-binding</keyword>
<evidence type="ECO:0000256" key="6">
    <source>
        <dbReference type="ARBA" id="ARBA00023004"/>
    </source>
</evidence>
<dbReference type="GO" id="GO:0031418">
    <property type="term" value="F:L-ascorbic acid binding"/>
    <property type="evidence" value="ECO:0007669"/>
    <property type="project" value="UniProtKB-KW"/>
</dbReference>
<comment type="caution">
    <text evidence="9">The sequence shown here is derived from an EMBL/GenBank/DDBJ whole genome shotgun (WGS) entry which is preliminary data.</text>
</comment>